<organism evidence="4 5">
    <name type="scientific">Paraburkholderia humisilvae</name>
    <dbReference type="NCBI Taxonomy" id="627669"/>
    <lineage>
        <taxon>Bacteria</taxon>
        <taxon>Pseudomonadati</taxon>
        <taxon>Pseudomonadota</taxon>
        <taxon>Betaproteobacteria</taxon>
        <taxon>Burkholderiales</taxon>
        <taxon>Burkholderiaceae</taxon>
        <taxon>Paraburkholderia</taxon>
    </lineage>
</organism>
<protein>
    <recommendedName>
        <fullName evidence="3">Integrase DNA-binding domain-containing protein</fullName>
    </recommendedName>
</protein>
<dbReference type="Proteomes" id="UP000494363">
    <property type="component" value="Unassembled WGS sequence"/>
</dbReference>
<accession>A0A6J5D280</accession>
<sequence>MLTDAALRNLKPKSKIYKASDRDRMYVTVSRQCRHVPHDYRFDGRRETLTLGRYGPHGISLAMARALLLDARKSVLKGIPPRLKSNARNATFSIC</sequence>
<dbReference type="EMBL" id="CADIKH010000002">
    <property type="protein sequence ID" value="CAB3748033.1"/>
    <property type="molecule type" value="Genomic_DNA"/>
</dbReference>
<dbReference type="GO" id="GO:0015074">
    <property type="term" value="P:DNA integration"/>
    <property type="evidence" value="ECO:0007669"/>
    <property type="project" value="UniProtKB-KW"/>
</dbReference>
<gene>
    <name evidence="4" type="ORF">LMG29542_00619</name>
</gene>
<dbReference type="PANTHER" id="PTHR30629">
    <property type="entry name" value="PROPHAGE INTEGRASE"/>
    <property type="match status" value="1"/>
</dbReference>
<evidence type="ECO:0000256" key="2">
    <source>
        <dbReference type="ARBA" id="ARBA00022908"/>
    </source>
</evidence>
<keyword evidence="5" id="KW-1185">Reference proteome</keyword>
<dbReference type="AlphaFoldDB" id="A0A6J5D280"/>
<dbReference type="InterPro" id="IPR038488">
    <property type="entry name" value="Integrase_DNA-bd_sf"/>
</dbReference>
<evidence type="ECO:0000256" key="1">
    <source>
        <dbReference type="ARBA" id="ARBA00008857"/>
    </source>
</evidence>
<reference evidence="4 5" key="1">
    <citation type="submission" date="2020-04" db="EMBL/GenBank/DDBJ databases">
        <authorList>
            <person name="De Canck E."/>
        </authorList>
    </citation>
    <scope>NUCLEOTIDE SEQUENCE [LARGE SCALE GENOMIC DNA]</scope>
    <source>
        <strain evidence="4 5">LMG 29542</strain>
    </source>
</reference>
<keyword evidence="2" id="KW-0229">DNA integration</keyword>
<feature type="domain" description="Integrase DNA-binding" evidence="3">
    <location>
        <begin position="2"/>
        <end position="84"/>
    </location>
</feature>
<evidence type="ECO:0000259" key="3">
    <source>
        <dbReference type="Pfam" id="PF13356"/>
    </source>
</evidence>
<dbReference type="Pfam" id="PF13356">
    <property type="entry name" value="Arm-DNA-bind_3"/>
    <property type="match status" value="1"/>
</dbReference>
<dbReference type="InterPro" id="IPR025166">
    <property type="entry name" value="Integrase_DNA_bind_dom"/>
</dbReference>
<comment type="similarity">
    <text evidence="1">Belongs to the 'phage' integrase family.</text>
</comment>
<dbReference type="InterPro" id="IPR050808">
    <property type="entry name" value="Phage_Integrase"/>
</dbReference>
<evidence type="ECO:0000313" key="5">
    <source>
        <dbReference type="Proteomes" id="UP000494363"/>
    </source>
</evidence>
<evidence type="ECO:0000313" key="4">
    <source>
        <dbReference type="EMBL" id="CAB3748033.1"/>
    </source>
</evidence>
<dbReference type="RefSeq" id="WP_175224972.1">
    <property type="nucleotide sequence ID" value="NZ_CADIKH010000002.1"/>
</dbReference>
<dbReference type="Gene3D" id="3.30.160.390">
    <property type="entry name" value="Integrase, DNA-binding domain"/>
    <property type="match status" value="1"/>
</dbReference>
<name>A0A6J5D280_9BURK</name>
<dbReference type="PANTHER" id="PTHR30629:SF2">
    <property type="entry name" value="PROPHAGE INTEGRASE INTS-RELATED"/>
    <property type="match status" value="1"/>
</dbReference>
<proteinExistence type="inferred from homology"/>